<dbReference type="EMBL" id="CP001719">
    <property type="protein sequence ID" value="ADC47057.1"/>
    <property type="molecule type" value="Genomic_DNA"/>
</dbReference>
<dbReference type="OrthoDB" id="79808at2157"/>
<gene>
    <name evidence="1" type="ordered locus">mru_1207</name>
</gene>
<dbReference type="InterPro" id="IPR018975">
    <property type="entry name" value="Pseudomurein-binding_repeat"/>
</dbReference>
<protein>
    <recommendedName>
        <fullName evidence="3">Pseudomurein-binding repeat-containing protein</fullName>
    </recommendedName>
</protein>
<accession>D3E3E6</accession>
<evidence type="ECO:0000313" key="2">
    <source>
        <dbReference type="Proteomes" id="UP000008680"/>
    </source>
</evidence>
<dbReference type="eggNOG" id="arCOG03944">
    <property type="taxonomic scope" value="Archaea"/>
</dbReference>
<dbReference type="AlphaFoldDB" id="D3E3E6"/>
<dbReference type="HOGENOM" id="CLU_196470_0_0_2"/>
<dbReference type="GeneID" id="8770858"/>
<evidence type="ECO:0000313" key="1">
    <source>
        <dbReference type="EMBL" id="ADC47057.1"/>
    </source>
</evidence>
<dbReference type="RefSeq" id="WP_012956006.1">
    <property type="nucleotide sequence ID" value="NC_013790.1"/>
</dbReference>
<dbReference type="STRING" id="634498.mru_1207"/>
<dbReference type="Proteomes" id="UP000008680">
    <property type="component" value="Chromosome"/>
</dbReference>
<dbReference type="PATRIC" id="fig|634498.28.peg.1208"/>
<reference evidence="1 2" key="1">
    <citation type="journal article" date="2010" name="PLoS ONE">
        <title>The genome sequence of the rumen methanogen Methanobrevibacter ruminantium reveals new possibilities for controlling ruminant methane emissions.</title>
        <authorList>
            <person name="Leahy S.C."/>
            <person name="Kelly W.J."/>
            <person name="Altermann E."/>
            <person name="Ronimus R.S."/>
            <person name="Yeoman C.J."/>
            <person name="Pacheco D.M."/>
            <person name="Li D."/>
            <person name="Kong Z."/>
            <person name="McTavish S."/>
            <person name="Sang C."/>
            <person name="Lambie S.C."/>
            <person name="Janssen P.H."/>
            <person name="Dey D."/>
            <person name="Attwood G.T."/>
        </authorList>
    </citation>
    <scope>NUCLEOTIDE SEQUENCE [LARGE SCALE GENOMIC DNA]</scope>
    <source>
        <strain evidence="2">ATCC 35063 / DSM 1093 / JCM 13430 / OCM 146 / M1</strain>
    </source>
</reference>
<dbReference type="Pfam" id="PF09373">
    <property type="entry name" value="PMBR"/>
    <property type="match status" value="1"/>
</dbReference>
<sequence length="66" mass="7774">MTHLTITEYREMVKDIIEFKNENGKMPDFASVNNQEISHENYSAMINDVNNYILQHGRSPEFVQIK</sequence>
<organism evidence="1 2">
    <name type="scientific">Methanobrevibacter ruminantium (strain ATCC 35063 / DSM 1093 / JCM 13430 / OCM 146 / M1)</name>
    <name type="common">Methanobacterium ruminantium</name>
    <dbReference type="NCBI Taxonomy" id="634498"/>
    <lineage>
        <taxon>Archaea</taxon>
        <taxon>Methanobacteriati</taxon>
        <taxon>Methanobacteriota</taxon>
        <taxon>Methanomada group</taxon>
        <taxon>Methanobacteria</taxon>
        <taxon>Methanobacteriales</taxon>
        <taxon>Methanobacteriaceae</taxon>
        <taxon>Methanobrevibacter</taxon>
    </lineage>
</organism>
<name>D3E3E6_METRM</name>
<keyword evidence="2" id="KW-1185">Reference proteome</keyword>
<proteinExistence type="predicted"/>
<evidence type="ECO:0008006" key="3">
    <source>
        <dbReference type="Google" id="ProtNLM"/>
    </source>
</evidence>
<dbReference type="KEGG" id="mru:mru_1207"/>